<accession>A0A0V0J0N8</accession>
<comment type="caution">
    <text evidence="9">Lacks conserved residue(s) required for the propagation of feature annotation.</text>
</comment>
<dbReference type="EMBL" id="GDKB01000057">
    <property type="protein sequence ID" value="JAP38439.1"/>
    <property type="molecule type" value="Transcribed_RNA"/>
</dbReference>
<keyword evidence="3 9" id="KW-0812">Transmembrane</keyword>
<sequence>MMWLKSHPVITSTFTGHLTFYHTMEHLKDFASEFSKPFAICFDLLAKSNISIYNESKIRGKLRILALVVFYFTFYSSLVVSFKKVFTGELGFYELANLLPIFIVATQGAMKGIVIVSNLSKAKTVIDELGSMWRTTGLTKTQLMKKGVMLKRLNLCNAVFYWMNITGTWQYILVPLFETLFRNFVLGQDQLLFPFLCSLPYDAKRNWMVYLGTYFWESYSMLHLIYMYLGVEFLMITLCSHLATEFELLREEMLHAKPILEHSENTSYKDHIGRTLSYSNNEDDDAIDYFEEDSNENEVRADENGPNIQEVIRRHQTLIKLSELLDDIFNRMIFFNLLFATITICFFGFVAKIARDLPEMANNFVGVVASMIPIFNLCYYAELLSGASAGVADSAYHNLWYEGDTRYQKIIIFIIVRSQQPCCLTSMRYAQVTLNTFTTVLSTTWSYFSLAISVYET</sequence>
<comment type="subcellular location">
    <subcellularLocation>
        <location evidence="9">Cell membrane</location>
        <topology evidence="9">Multi-pass membrane protein</topology>
    </subcellularLocation>
    <subcellularLocation>
        <location evidence="1">Membrane</location>
        <topology evidence="1">Multi-pass membrane protein</topology>
    </subcellularLocation>
</comment>
<dbReference type="AlphaFoldDB" id="A0A0V0J0N8"/>
<dbReference type="GO" id="GO:0005886">
    <property type="term" value="C:plasma membrane"/>
    <property type="evidence" value="ECO:0007669"/>
    <property type="project" value="UniProtKB-SubCell"/>
</dbReference>
<dbReference type="Pfam" id="PF02949">
    <property type="entry name" value="7tm_6"/>
    <property type="match status" value="1"/>
</dbReference>
<dbReference type="GO" id="GO:0004984">
    <property type="term" value="F:olfactory receptor activity"/>
    <property type="evidence" value="ECO:0007669"/>
    <property type="project" value="InterPro"/>
</dbReference>
<proteinExistence type="inferred from homology"/>
<evidence type="ECO:0000256" key="3">
    <source>
        <dbReference type="ARBA" id="ARBA00022692"/>
    </source>
</evidence>
<dbReference type="PANTHER" id="PTHR21137:SF44">
    <property type="entry name" value="ODORANT RECEPTOR 13A-RELATED"/>
    <property type="match status" value="1"/>
</dbReference>
<evidence type="ECO:0000256" key="9">
    <source>
        <dbReference type="RuleBase" id="RU351113"/>
    </source>
</evidence>
<dbReference type="GO" id="GO:0005549">
    <property type="term" value="F:odorant binding"/>
    <property type="evidence" value="ECO:0007669"/>
    <property type="project" value="InterPro"/>
</dbReference>
<evidence type="ECO:0000256" key="4">
    <source>
        <dbReference type="ARBA" id="ARBA00022725"/>
    </source>
</evidence>
<gene>
    <name evidence="10" type="primary">OR</name>
</gene>
<evidence type="ECO:0000256" key="7">
    <source>
        <dbReference type="ARBA" id="ARBA00023170"/>
    </source>
</evidence>
<keyword evidence="6 9" id="KW-0472">Membrane</keyword>
<organism evidence="10">
    <name type="scientific">Cydia pomonella</name>
    <name type="common">Codling moth</name>
    <dbReference type="NCBI Taxonomy" id="82600"/>
    <lineage>
        <taxon>Eukaryota</taxon>
        <taxon>Metazoa</taxon>
        <taxon>Ecdysozoa</taxon>
        <taxon>Arthropoda</taxon>
        <taxon>Hexapoda</taxon>
        <taxon>Insecta</taxon>
        <taxon>Pterygota</taxon>
        <taxon>Neoptera</taxon>
        <taxon>Endopterygota</taxon>
        <taxon>Lepidoptera</taxon>
        <taxon>Glossata</taxon>
        <taxon>Ditrysia</taxon>
        <taxon>Tortricoidea</taxon>
        <taxon>Tortricidae</taxon>
        <taxon>Olethreutinae</taxon>
        <taxon>Grapholitini</taxon>
        <taxon>Cydia</taxon>
    </lineage>
</organism>
<keyword evidence="2 9" id="KW-0716">Sensory transduction</keyword>
<reference evidence="10" key="1">
    <citation type="journal article" date="2016" name="Sci. Rep.">
        <title>The chemosensory receptors of codling moth Cydia pomonella-expression in larvae and adults.</title>
        <authorList>
            <person name="Walker W.B.III."/>
            <person name="Gonzalez F."/>
            <person name="Garczynski S.F."/>
            <person name="Witzgall P."/>
        </authorList>
    </citation>
    <scope>NUCLEOTIDE SEQUENCE</scope>
</reference>
<feature type="transmembrane region" description="Helical" evidence="9">
    <location>
        <begin position="360"/>
        <end position="380"/>
    </location>
</feature>
<feature type="transmembrane region" description="Helical" evidence="9">
    <location>
        <begin position="64"/>
        <end position="83"/>
    </location>
</feature>
<feature type="transmembrane region" description="Helical" evidence="9">
    <location>
        <begin position="333"/>
        <end position="354"/>
    </location>
</feature>
<comment type="similarity">
    <text evidence="9">Belongs to the insect chemoreceptor superfamily. Heteromeric odorant receptor channel (TC 1.A.69) family.</text>
</comment>
<dbReference type="PANTHER" id="PTHR21137">
    <property type="entry name" value="ODORANT RECEPTOR"/>
    <property type="match status" value="1"/>
</dbReference>
<keyword evidence="8 9" id="KW-0807">Transducer</keyword>
<keyword evidence="4 9" id="KW-0552">Olfaction</keyword>
<protein>
    <recommendedName>
        <fullName evidence="9">Odorant receptor</fullName>
    </recommendedName>
</protein>
<evidence type="ECO:0000313" key="10">
    <source>
        <dbReference type="EMBL" id="JAP38439.1"/>
    </source>
</evidence>
<evidence type="ECO:0000256" key="8">
    <source>
        <dbReference type="ARBA" id="ARBA00023224"/>
    </source>
</evidence>
<feature type="transmembrane region" description="Helical" evidence="9">
    <location>
        <begin position="153"/>
        <end position="172"/>
    </location>
</feature>
<name>A0A0V0J0N8_CYDPO</name>
<evidence type="ECO:0000256" key="1">
    <source>
        <dbReference type="ARBA" id="ARBA00004141"/>
    </source>
</evidence>
<feature type="transmembrane region" description="Helical" evidence="9">
    <location>
        <begin position="225"/>
        <end position="244"/>
    </location>
</feature>
<dbReference type="InterPro" id="IPR004117">
    <property type="entry name" value="7tm6_olfct_rcpt"/>
</dbReference>
<evidence type="ECO:0000256" key="6">
    <source>
        <dbReference type="ARBA" id="ARBA00023136"/>
    </source>
</evidence>
<dbReference type="GO" id="GO:0007165">
    <property type="term" value="P:signal transduction"/>
    <property type="evidence" value="ECO:0007669"/>
    <property type="project" value="UniProtKB-KW"/>
</dbReference>
<keyword evidence="7 9" id="KW-0675">Receptor</keyword>
<keyword evidence="5 9" id="KW-1133">Transmembrane helix</keyword>
<feature type="transmembrane region" description="Helical" evidence="9">
    <location>
        <begin position="95"/>
        <end position="116"/>
    </location>
</feature>
<evidence type="ECO:0000256" key="5">
    <source>
        <dbReference type="ARBA" id="ARBA00022989"/>
    </source>
</evidence>
<evidence type="ECO:0000256" key="2">
    <source>
        <dbReference type="ARBA" id="ARBA00022606"/>
    </source>
</evidence>